<dbReference type="GO" id="GO:0008705">
    <property type="term" value="F:methionine synthase activity"/>
    <property type="evidence" value="ECO:0007669"/>
    <property type="project" value="InterPro"/>
</dbReference>
<dbReference type="SUPFAM" id="SSF56507">
    <property type="entry name" value="Methionine synthase activation domain-like"/>
    <property type="match status" value="1"/>
</dbReference>
<dbReference type="InterPro" id="IPR037010">
    <property type="entry name" value="VitB12-dep_Met_synth_activ_sf"/>
</dbReference>
<accession>A0A9D1XL24</accession>
<protein>
    <submittedName>
        <fullName evidence="1">Vitamin B12 dependent methionine synthase</fullName>
    </submittedName>
</protein>
<sequence length="210" mass="24461">MIKENALKYLGYQNQKLDQQTNLLLNQELEELKQFSFKYMYKIYTLSKQPLKIKELDLNIDYPDLIDLFDSCNQVVVMACTLGIDLDRKLKYYSVIDVTRMTILDALASSYLEYKADEFEKQQNFGKRTFRFCPGYGNVPLELNHQLASALQCDKHIGLTVLPNDLLLPQKSMIGLIGIGDDKIKKHCFSCKLKDNCNYRKRGQRCYKND</sequence>
<evidence type="ECO:0000313" key="1">
    <source>
        <dbReference type="EMBL" id="HIX81210.1"/>
    </source>
</evidence>
<proteinExistence type="predicted"/>
<organism evidence="1 2">
    <name type="scientific">Candidatus Erysipelatoclostridium merdavium</name>
    <dbReference type="NCBI Taxonomy" id="2838566"/>
    <lineage>
        <taxon>Bacteria</taxon>
        <taxon>Bacillati</taxon>
        <taxon>Bacillota</taxon>
        <taxon>Erysipelotrichia</taxon>
        <taxon>Erysipelotrichales</taxon>
        <taxon>Erysipelotrichales incertae sedis</taxon>
    </lineage>
</organism>
<comment type="caution">
    <text evidence="1">The sequence shown here is derived from an EMBL/GenBank/DDBJ whole genome shotgun (WGS) entry which is preliminary data.</text>
</comment>
<dbReference type="Proteomes" id="UP000886724">
    <property type="component" value="Unassembled WGS sequence"/>
</dbReference>
<gene>
    <name evidence="1" type="ORF">H9980_04460</name>
</gene>
<reference evidence="1" key="1">
    <citation type="journal article" date="2021" name="PeerJ">
        <title>Extensive microbial diversity within the chicken gut microbiome revealed by metagenomics and culture.</title>
        <authorList>
            <person name="Gilroy R."/>
            <person name="Ravi A."/>
            <person name="Getino M."/>
            <person name="Pursley I."/>
            <person name="Horton D.L."/>
            <person name="Alikhan N.F."/>
            <person name="Baker D."/>
            <person name="Gharbi K."/>
            <person name="Hall N."/>
            <person name="Watson M."/>
            <person name="Adriaenssens E.M."/>
            <person name="Foster-Nyarko E."/>
            <person name="Jarju S."/>
            <person name="Secka A."/>
            <person name="Antonio M."/>
            <person name="Oren A."/>
            <person name="Chaudhuri R.R."/>
            <person name="La Ragione R."/>
            <person name="Hildebrand F."/>
            <person name="Pallen M.J."/>
        </authorList>
    </citation>
    <scope>NUCLEOTIDE SEQUENCE</scope>
    <source>
        <strain evidence="1">ChiGjej1B1-14440</strain>
    </source>
</reference>
<dbReference type="AlphaFoldDB" id="A0A9D1XL24"/>
<dbReference type="EMBL" id="DXET01000101">
    <property type="protein sequence ID" value="HIX81210.1"/>
    <property type="molecule type" value="Genomic_DNA"/>
</dbReference>
<dbReference type="Gene3D" id="3.40.109.40">
    <property type="match status" value="1"/>
</dbReference>
<name>A0A9D1XL24_9FIRM</name>
<reference evidence="1" key="2">
    <citation type="submission" date="2021-04" db="EMBL/GenBank/DDBJ databases">
        <authorList>
            <person name="Gilroy R."/>
        </authorList>
    </citation>
    <scope>NUCLEOTIDE SEQUENCE</scope>
    <source>
        <strain evidence="1">ChiGjej1B1-14440</strain>
    </source>
</reference>
<evidence type="ECO:0000313" key="2">
    <source>
        <dbReference type="Proteomes" id="UP000886724"/>
    </source>
</evidence>